<gene>
    <name evidence="3" type="ORF">TVAG_225740</name>
</gene>
<name>A2DNV3_TRIV3</name>
<dbReference type="PROSITE" id="PS50127">
    <property type="entry name" value="UBC_2"/>
    <property type="match status" value="1"/>
</dbReference>
<dbReference type="InterPro" id="IPR016135">
    <property type="entry name" value="UBQ-conjugating_enzyme/RWD"/>
</dbReference>
<dbReference type="OMA" id="GPESCSY"/>
<evidence type="ECO:0000313" key="4">
    <source>
        <dbReference type="Proteomes" id="UP000001542"/>
    </source>
</evidence>
<proteinExistence type="predicted"/>
<dbReference type="AlphaFoldDB" id="A2DNV3"/>
<dbReference type="eggNOG" id="KOG0896">
    <property type="taxonomic scope" value="Eukaryota"/>
</dbReference>
<dbReference type="Proteomes" id="UP000001542">
    <property type="component" value="Unassembled WGS sequence"/>
</dbReference>
<dbReference type="GO" id="GO:0006301">
    <property type="term" value="P:DNA damage tolerance"/>
    <property type="evidence" value="ECO:0000318"/>
    <property type="project" value="GO_Central"/>
</dbReference>
<dbReference type="RefSeq" id="XP_001578934.1">
    <property type="nucleotide sequence ID" value="XM_001578884.1"/>
</dbReference>
<evidence type="ECO:0000313" key="3">
    <source>
        <dbReference type="EMBL" id="EAY17948.1"/>
    </source>
</evidence>
<reference evidence="3" key="2">
    <citation type="journal article" date="2007" name="Science">
        <title>Draft genome sequence of the sexually transmitted pathogen Trichomonas vaginalis.</title>
        <authorList>
            <person name="Carlton J.M."/>
            <person name="Hirt R.P."/>
            <person name="Silva J.C."/>
            <person name="Delcher A.L."/>
            <person name="Schatz M."/>
            <person name="Zhao Q."/>
            <person name="Wortman J.R."/>
            <person name="Bidwell S.L."/>
            <person name="Alsmark U.C.M."/>
            <person name="Besteiro S."/>
            <person name="Sicheritz-Ponten T."/>
            <person name="Noel C.J."/>
            <person name="Dacks J.B."/>
            <person name="Foster P.G."/>
            <person name="Simillion C."/>
            <person name="Van de Peer Y."/>
            <person name="Miranda-Saavedra D."/>
            <person name="Barton G.J."/>
            <person name="Westrop G.D."/>
            <person name="Mueller S."/>
            <person name="Dessi D."/>
            <person name="Fiori P.L."/>
            <person name="Ren Q."/>
            <person name="Paulsen I."/>
            <person name="Zhang H."/>
            <person name="Bastida-Corcuera F.D."/>
            <person name="Simoes-Barbosa A."/>
            <person name="Brown M.T."/>
            <person name="Hayes R.D."/>
            <person name="Mukherjee M."/>
            <person name="Okumura C.Y."/>
            <person name="Schneider R."/>
            <person name="Smith A.J."/>
            <person name="Vanacova S."/>
            <person name="Villalvazo M."/>
            <person name="Haas B.J."/>
            <person name="Pertea M."/>
            <person name="Feldblyum T.V."/>
            <person name="Utterback T.R."/>
            <person name="Shu C.L."/>
            <person name="Osoegawa K."/>
            <person name="de Jong P.J."/>
            <person name="Hrdy I."/>
            <person name="Horvathova L."/>
            <person name="Zubacova Z."/>
            <person name="Dolezal P."/>
            <person name="Malik S.B."/>
            <person name="Logsdon J.M. Jr."/>
            <person name="Henze K."/>
            <person name="Gupta A."/>
            <person name="Wang C.C."/>
            <person name="Dunne R.L."/>
            <person name="Upcroft J.A."/>
            <person name="Upcroft P."/>
            <person name="White O."/>
            <person name="Salzberg S.L."/>
            <person name="Tang P."/>
            <person name="Chiu C.-H."/>
            <person name="Lee Y.-S."/>
            <person name="Embley T.M."/>
            <person name="Coombs G.H."/>
            <person name="Mottram J.C."/>
            <person name="Tachezy J."/>
            <person name="Fraser-Liggett C.M."/>
            <person name="Johnson P.J."/>
        </authorList>
    </citation>
    <scope>NUCLEOTIDE SEQUENCE [LARGE SCALE GENOMIC DNA]</scope>
    <source>
        <strain evidence="3">G3</strain>
    </source>
</reference>
<dbReference type="Pfam" id="PF00179">
    <property type="entry name" value="UQ_con"/>
    <property type="match status" value="1"/>
</dbReference>
<dbReference type="SMART" id="SM00212">
    <property type="entry name" value="UBCc"/>
    <property type="match status" value="1"/>
</dbReference>
<dbReference type="GO" id="GO:0005634">
    <property type="term" value="C:nucleus"/>
    <property type="evidence" value="ECO:0000318"/>
    <property type="project" value="GO_Central"/>
</dbReference>
<dbReference type="VEuPathDB" id="TrichDB:TVAG_225740"/>
<dbReference type="VEuPathDB" id="TrichDB:TVAGG3_0289280"/>
<dbReference type="GO" id="GO:0070534">
    <property type="term" value="P:protein K63-linked ubiquitination"/>
    <property type="evidence" value="ECO:0000318"/>
    <property type="project" value="GO_Central"/>
</dbReference>
<evidence type="ECO:0000259" key="2">
    <source>
        <dbReference type="PROSITE" id="PS50127"/>
    </source>
</evidence>
<dbReference type="Gene3D" id="3.10.110.10">
    <property type="entry name" value="Ubiquitin Conjugating Enzyme"/>
    <property type="match status" value="1"/>
</dbReference>
<protein>
    <submittedName>
        <fullName evidence="3">Ubiquitin-conjugating enzyme family protein</fullName>
    </submittedName>
</protein>
<dbReference type="SMR" id="A2DNV3"/>
<dbReference type="PANTHER" id="PTHR24068">
    <property type="entry name" value="UBIQUITIN-CONJUGATING ENZYME E2"/>
    <property type="match status" value="1"/>
</dbReference>
<sequence length="135" mass="15245">MVEPPRNFRLLDELETGEKDQDMPAGISFGLEDYSDMTLTNWIGTIFGMPKTCYDGRVYTIKIVCGPDYPKVAPKVNFVTKINLPFVDKNGHIKPAQFPLLGNWNSSTTILKILTEIYETMKKNPQLPQPSDGTF</sequence>
<dbReference type="FunFam" id="3.10.110.10:FF:000026">
    <property type="entry name" value="Ubiquitin-conjugating enzyme E2 variant"/>
    <property type="match status" value="1"/>
</dbReference>
<dbReference type="CDD" id="cd23807">
    <property type="entry name" value="UEV_UBE2V"/>
    <property type="match status" value="1"/>
</dbReference>
<reference evidence="3" key="1">
    <citation type="submission" date="2006-10" db="EMBL/GenBank/DDBJ databases">
        <authorList>
            <person name="Amadeo P."/>
            <person name="Zhao Q."/>
            <person name="Wortman J."/>
            <person name="Fraser-Liggett C."/>
            <person name="Carlton J."/>
        </authorList>
    </citation>
    <scope>NUCLEOTIDE SEQUENCE</scope>
    <source>
        <strain evidence="3">G3</strain>
    </source>
</reference>
<dbReference type="KEGG" id="tva:5463451"/>
<evidence type="ECO:0000256" key="1">
    <source>
        <dbReference type="ARBA" id="ARBA00022786"/>
    </source>
</evidence>
<dbReference type="InterPro" id="IPR000608">
    <property type="entry name" value="UBC"/>
</dbReference>
<accession>A2DNV3</accession>
<keyword evidence="1" id="KW-0833">Ubl conjugation pathway</keyword>
<dbReference type="EMBL" id="DS113224">
    <property type="protein sequence ID" value="EAY17948.1"/>
    <property type="molecule type" value="Genomic_DNA"/>
</dbReference>
<feature type="domain" description="UBC core" evidence="2">
    <location>
        <begin position="5"/>
        <end position="135"/>
    </location>
</feature>
<organism evidence="3 4">
    <name type="scientific">Trichomonas vaginalis (strain ATCC PRA-98 / G3)</name>
    <dbReference type="NCBI Taxonomy" id="412133"/>
    <lineage>
        <taxon>Eukaryota</taxon>
        <taxon>Metamonada</taxon>
        <taxon>Parabasalia</taxon>
        <taxon>Trichomonadida</taxon>
        <taxon>Trichomonadidae</taxon>
        <taxon>Trichomonas</taxon>
    </lineage>
</organism>
<dbReference type="InParanoid" id="A2DNV3"/>
<dbReference type="STRING" id="5722.A2DNV3"/>
<keyword evidence="4" id="KW-1185">Reference proteome</keyword>
<dbReference type="OrthoDB" id="6508832at2759"/>
<dbReference type="FunCoup" id="A2DNV3">
    <property type="interactions" value="1060"/>
</dbReference>
<dbReference type="SUPFAM" id="SSF54495">
    <property type="entry name" value="UBC-like"/>
    <property type="match status" value="1"/>
</dbReference>
<dbReference type="GO" id="GO:0031371">
    <property type="term" value="C:ubiquitin conjugating enzyme complex"/>
    <property type="evidence" value="ECO:0000318"/>
    <property type="project" value="GO_Central"/>
</dbReference>